<dbReference type="RefSeq" id="WP_026989931.1">
    <property type="nucleotide sequence ID" value="NZ_AUGP01000004.1"/>
</dbReference>
<dbReference type="Pfam" id="PF00027">
    <property type="entry name" value="cNMP_binding"/>
    <property type="match status" value="1"/>
</dbReference>
<dbReference type="SUPFAM" id="SSF51206">
    <property type="entry name" value="cAMP-binding domain-like"/>
    <property type="match status" value="1"/>
</dbReference>
<comment type="caution">
    <text evidence="2">The sequence shown here is derived from an EMBL/GenBank/DDBJ whole genome shotgun (WGS) entry which is preliminary data.</text>
</comment>
<gene>
    <name evidence="2" type="ORF">Q766_17740</name>
</gene>
<dbReference type="Proteomes" id="UP000030111">
    <property type="component" value="Unassembled WGS sequence"/>
</dbReference>
<organism evidence="2 3">
    <name type="scientific">Flavobacterium subsaxonicum WB 4.1-42 = DSM 21790</name>
    <dbReference type="NCBI Taxonomy" id="1121898"/>
    <lineage>
        <taxon>Bacteria</taxon>
        <taxon>Pseudomonadati</taxon>
        <taxon>Bacteroidota</taxon>
        <taxon>Flavobacteriia</taxon>
        <taxon>Flavobacteriales</taxon>
        <taxon>Flavobacteriaceae</taxon>
        <taxon>Flavobacterium</taxon>
    </lineage>
</organism>
<sequence length="186" mass="21523">MLTTLKQHIEQLVPLTDAEFAQIASFFTEKKFKKHQFLIQEGEAAPYEFFVVKGLVKAYHTDTDGKTHILQFGQEQWWITDYQAFYSGATATLAIDCIEDTHVLCITRANRELLCANQRKMEQFYLKKSSFGYMALQRRILSLLTTNAKERYEQLLLQYPGLINRVPKTLIAAYLGLSRETLSRLS</sequence>
<proteinExistence type="predicted"/>
<dbReference type="InterPro" id="IPR000595">
    <property type="entry name" value="cNMP-bd_dom"/>
</dbReference>
<dbReference type="Gene3D" id="2.60.120.10">
    <property type="entry name" value="Jelly Rolls"/>
    <property type="match status" value="1"/>
</dbReference>
<dbReference type="STRING" id="1121898.GCA_000422725_03850"/>
<feature type="domain" description="Cyclic nucleotide-binding" evidence="1">
    <location>
        <begin position="11"/>
        <end position="74"/>
    </location>
</feature>
<reference evidence="2 3" key="1">
    <citation type="submission" date="2013-09" db="EMBL/GenBank/DDBJ databases">
        <authorList>
            <person name="Zeng Z."/>
            <person name="Chen C."/>
        </authorList>
    </citation>
    <scope>NUCLEOTIDE SEQUENCE [LARGE SCALE GENOMIC DNA]</scope>
    <source>
        <strain evidence="2 3">WB 4.1-42</strain>
    </source>
</reference>
<keyword evidence="3" id="KW-1185">Reference proteome</keyword>
<dbReference type="EMBL" id="JRLY01000019">
    <property type="protein sequence ID" value="KGO91424.1"/>
    <property type="molecule type" value="Genomic_DNA"/>
</dbReference>
<evidence type="ECO:0000259" key="1">
    <source>
        <dbReference type="PROSITE" id="PS50042"/>
    </source>
</evidence>
<evidence type="ECO:0000313" key="2">
    <source>
        <dbReference type="EMBL" id="KGO91424.1"/>
    </source>
</evidence>
<dbReference type="AlphaFoldDB" id="A0A0A2MGK3"/>
<dbReference type="InterPro" id="IPR018490">
    <property type="entry name" value="cNMP-bd_dom_sf"/>
</dbReference>
<dbReference type="CDD" id="cd00038">
    <property type="entry name" value="CAP_ED"/>
    <property type="match status" value="1"/>
</dbReference>
<dbReference type="PROSITE" id="PS50042">
    <property type="entry name" value="CNMP_BINDING_3"/>
    <property type="match status" value="1"/>
</dbReference>
<name>A0A0A2MGK3_9FLAO</name>
<protein>
    <submittedName>
        <fullName evidence="2">Crp/Fnr family transcriptional regulator</fullName>
    </submittedName>
</protein>
<dbReference type="OrthoDB" id="1092431at2"/>
<accession>A0A0A2MGK3</accession>
<dbReference type="InterPro" id="IPR014710">
    <property type="entry name" value="RmlC-like_jellyroll"/>
</dbReference>
<dbReference type="eggNOG" id="COG0664">
    <property type="taxonomic scope" value="Bacteria"/>
</dbReference>
<evidence type="ECO:0000313" key="3">
    <source>
        <dbReference type="Proteomes" id="UP000030111"/>
    </source>
</evidence>